<protein>
    <recommendedName>
        <fullName evidence="2">EthD domain-containing protein</fullName>
    </recommendedName>
</protein>
<evidence type="ECO:0000313" key="4">
    <source>
        <dbReference type="Proteomes" id="UP000504636"/>
    </source>
</evidence>
<organism evidence="3">
    <name type="scientific">Mytilinidion resinicola</name>
    <dbReference type="NCBI Taxonomy" id="574789"/>
    <lineage>
        <taxon>Eukaryota</taxon>
        <taxon>Fungi</taxon>
        <taxon>Dikarya</taxon>
        <taxon>Ascomycota</taxon>
        <taxon>Pezizomycotina</taxon>
        <taxon>Dothideomycetes</taxon>
        <taxon>Pleosporomycetidae</taxon>
        <taxon>Mytilinidiales</taxon>
        <taxon>Mytilinidiaceae</taxon>
        <taxon>Mytilinidion</taxon>
    </lineage>
</organism>
<dbReference type="RefSeq" id="XP_033575950.1">
    <property type="nucleotide sequence ID" value="XM_033716858.1"/>
</dbReference>
<dbReference type="EMBL" id="MU003702">
    <property type="protein sequence ID" value="KAF2808986.1"/>
    <property type="molecule type" value="Genomic_DNA"/>
</dbReference>
<reference evidence="5" key="2">
    <citation type="submission" date="2020-04" db="EMBL/GenBank/DDBJ databases">
        <authorList>
            <consortium name="NCBI Genome Project"/>
        </authorList>
    </citation>
    <scope>NUCLEOTIDE SEQUENCE</scope>
    <source>
        <strain evidence="5">CBS 304.34</strain>
    </source>
</reference>
<sequence>MTAAQPPKYIKVSLMLKKRDEVTDEFFHQYWRGNHVDLAMANKKFTDKVIRYNQWHTSPELKKQASKFGIPVLDYDGIAEVWVKSIEDWIEIVSDPAFIQTIAPDEAVFIKAPISIALGYDDTVIGEKAPQ</sequence>
<dbReference type="SUPFAM" id="SSF54909">
    <property type="entry name" value="Dimeric alpha+beta barrel"/>
    <property type="match status" value="1"/>
</dbReference>
<feature type="domain" description="EthD" evidence="2">
    <location>
        <begin position="20"/>
        <end position="110"/>
    </location>
</feature>
<evidence type="ECO:0000313" key="5">
    <source>
        <dbReference type="RefSeq" id="XP_033575950.1"/>
    </source>
</evidence>
<reference evidence="3 5" key="1">
    <citation type="journal article" date="2020" name="Stud. Mycol.">
        <title>101 Dothideomycetes genomes: a test case for predicting lifestyles and emergence of pathogens.</title>
        <authorList>
            <person name="Haridas S."/>
            <person name="Albert R."/>
            <person name="Binder M."/>
            <person name="Bloem J."/>
            <person name="Labutti K."/>
            <person name="Salamov A."/>
            <person name="Andreopoulos B."/>
            <person name="Baker S."/>
            <person name="Barry K."/>
            <person name="Bills G."/>
            <person name="Bluhm B."/>
            <person name="Cannon C."/>
            <person name="Castanera R."/>
            <person name="Culley D."/>
            <person name="Daum C."/>
            <person name="Ezra D."/>
            <person name="Gonzalez J."/>
            <person name="Henrissat B."/>
            <person name="Kuo A."/>
            <person name="Liang C."/>
            <person name="Lipzen A."/>
            <person name="Lutzoni F."/>
            <person name="Magnuson J."/>
            <person name="Mondo S."/>
            <person name="Nolan M."/>
            <person name="Ohm R."/>
            <person name="Pangilinan J."/>
            <person name="Park H.-J."/>
            <person name="Ramirez L."/>
            <person name="Alfaro M."/>
            <person name="Sun H."/>
            <person name="Tritt A."/>
            <person name="Yoshinaga Y."/>
            <person name="Zwiers L.-H."/>
            <person name="Turgeon B."/>
            <person name="Goodwin S."/>
            <person name="Spatafora J."/>
            <person name="Crous P."/>
            <person name="Grigoriev I."/>
        </authorList>
    </citation>
    <scope>NUCLEOTIDE SEQUENCE</scope>
    <source>
        <strain evidence="3 5">CBS 304.34</strain>
    </source>
</reference>
<evidence type="ECO:0000256" key="1">
    <source>
        <dbReference type="ARBA" id="ARBA00005986"/>
    </source>
</evidence>
<name>A0A6A6YJE8_9PEZI</name>
<dbReference type="Proteomes" id="UP000504636">
    <property type="component" value="Unplaced"/>
</dbReference>
<evidence type="ECO:0000313" key="3">
    <source>
        <dbReference type="EMBL" id="KAF2808986.1"/>
    </source>
</evidence>
<accession>A0A6A6YJE8</accession>
<evidence type="ECO:0000259" key="2">
    <source>
        <dbReference type="Pfam" id="PF07110"/>
    </source>
</evidence>
<keyword evidence="4" id="KW-1185">Reference proteome</keyword>
<dbReference type="AlphaFoldDB" id="A0A6A6YJE8"/>
<proteinExistence type="inferred from homology"/>
<dbReference type="OrthoDB" id="3183782at2759"/>
<dbReference type="Pfam" id="PF07110">
    <property type="entry name" value="EthD"/>
    <property type="match status" value="1"/>
</dbReference>
<dbReference type="GO" id="GO:0016491">
    <property type="term" value="F:oxidoreductase activity"/>
    <property type="evidence" value="ECO:0007669"/>
    <property type="project" value="InterPro"/>
</dbReference>
<reference evidence="5" key="3">
    <citation type="submission" date="2025-04" db="UniProtKB">
        <authorList>
            <consortium name="RefSeq"/>
        </authorList>
    </citation>
    <scope>IDENTIFICATION</scope>
    <source>
        <strain evidence="5">CBS 304.34</strain>
    </source>
</reference>
<dbReference type="InterPro" id="IPR011008">
    <property type="entry name" value="Dimeric_a/b-barrel"/>
</dbReference>
<dbReference type="GeneID" id="54457751"/>
<gene>
    <name evidence="3 5" type="ORF">BDZ99DRAFT_418555</name>
</gene>
<dbReference type="InterPro" id="IPR009799">
    <property type="entry name" value="EthD_dom"/>
</dbReference>
<dbReference type="Gene3D" id="3.30.70.100">
    <property type="match status" value="1"/>
</dbReference>
<comment type="similarity">
    <text evidence="1">Belongs to the tpcK family.</text>
</comment>